<dbReference type="InterPro" id="IPR029058">
    <property type="entry name" value="AB_hydrolase_fold"/>
</dbReference>
<dbReference type="AlphaFoldDB" id="A0A1L7WC27"/>
<dbReference type="PANTHER" id="PTHR33840">
    <property type="match status" value="1"/>
</dbReference>
<name>A0A1L7WC27_9HELO</name>
<keyword evidence="4" id="KW-1185">Reference proteome</keyword>
<reference evidence="3 4" key="1">
    <citation type="submission" date="2016-03" db="EMBL/GenBank/DDBJ databases">
        <authorList>
            <person name="Ploux O."/>
        </authorList>
    </citation>
    <scope>NUCLEOTIDE SEQUENCE [LARGE SCALE GENOMIC DNA]</scope>
    <source>
        <strain evidence="3 4">UAMH 11012</strain>
    </source>
</reference>
<feature type="region of interest" description="Disordered" evidence="1">
    <location>
        <begin position="1"/>
        <end position="20"/>
    </location>
</feature>
<dbReference type="Proteomes" id="UP000184330">
    <property type="component" value="Unassembled WGS sequence"/>
</dbReference>
<sequence length="580" mass="64541">MSSNTATPAPRGYSKSSVAIPAEPQPKKIVICCDGTWQSATSLDPTKGVSSNVARLSRVLANAGIERKKEPSDPDKVWQQVVYYDAGIGTGDVGPLEPLRQGGTGSGLNENIIEAYNFIVNNYAPGDKLYFFGFSRGAYTVRAVAGLVCHIGVLKPSFMSAFLKAYAVYLHPTNLYPKEHKPFSTCKAWVEFLQVNAGVKYANCLPEKVDIDVIGVWDTVGSLGVPDLGHLWKYHKADPSVYECYDTELHPQIRHAYQALALDEKRAPFSPSVWKLKGRPAVLKPDGTWGKPDVVVGQSEPTPTNLLQCWFPGAHVNIGGGSSSNAGPNPTGDREQLASISYAWMLDRIRPFLALSEDALQAQLDEFKALAEGRLIKSDAVHNETPSNGHSETAQLLSDNGKNVAAAYEQKGWSIWDAPKYLKSLLVKGSNAIMPVGYALGSVDESYTTMYQFMGKPEIRTPGQYHDYKIGEFTTERVHPSVFYRQVFERSLGKKEHEIYQPTSMPGWKRVKEEAGLGRDFKQRKGYKWVLKGENGETDRFLWEFEIGDMPEKTSIEKRLLEVSWAKEVHEKVKHEWMTL</sequence>
<gene>
    <name evidence="3" type="ORF">PAC_00212</name>
</gene>
<dbReference type="PANTHER" id="PTHR33840:SF16">
    <property type="entry name" value="DUF2235 DOMAIN-CONTAINING PROTEIN"/>
    <property type="match status" value="1"/>
</dbReference>
<dbReference type="Pfam" id="PF09994">
    <property type="entry name" value="T6SS_Tle1-like_cat"/>
    <property type="match status" value="1"/>
</dbReference>
<evidence type="ECO:0000313" key="4">
    <source>
        <dbReference type="Proteomes" id="UP000184330"/>
    </source>
</evidence>
<evidence type="ECO:0000313" key="3">
    <source>
        <dbReference type="EMBL" id="CZR50340.1"/>
    </source>
</evidence>
<protein>
    <recommendedName>
        <fullName evidence="2">T6SS Phospholipase effector Tle1-like catalytic domain-containing protein</fullName>
    </recommendedName>
</protein>
<dbReference type="EMBL" id="FJOG01000001">
    <property type="protein sequence ID" value="CZR50340.1"/>
    <property type="molecule type" value="Genomic_DNA"/>
</dbReference>
<dbReference type="OrthoDB" id="3057168at2759"/>
<dbReference type="InterPro" id="IPR018712">
    <property type="entry name" value="Tle1-like_cat"/>
</dbReference>
<organism evidence="3 4">
    <name type="scientific">Phialocephala subalpina</name>
    <dbReference type="NCBI Taxonomy" id="576137"/>
    <lineage>
        <taxon>Eukaryota</taxon>
        <taxon>Fungi</taxon>
        <taxon>Dikarya</taxon>
        <taxon>Ascomycota</taxon>
        <taxon>Pezizomycotina</taxon>
        <taxon>Leotiomycetes</taxon>
        <taxon>Helotiales</taxon>
        <taxon>Mollisiaceae</taxon>
        <taxon>Phialocephala</taxon>
        <taxon>Phialocephala fortinii species complex</taxon>
    </lineage>
</organism>
<evidence type="ECO:0000256" key="1">
    <source>
        <dbReference type="SAM" id="MobiDB-lite"/>
    </source>
</evidence>
<feature type="domain" description="T6SS Phospholipase effector Tle1-like catalytic" evidence="2">
    <location>
        <begin position="27"/>
        <end position="347"/>
    </location>
</feature>
<proteinExistence type="predicted"/>
<dbReference type="SUPFAM" id="SSF53474">
    <property type="entry name" value="alpha/beta-Hydrolases"/>
    <property type="match status" value="1"/>
</dbReference>
<dbReference type="STRING" id="576137.A0A1L7WC27"/>
<evidence type="ECO:0000259" key="2">
    <source>
        <dbReference type="Pfam" id="PF09994"/>
    </source>
</evidence>
<accession>A0A1L7WC27</accession>